<protein>
    <submittedName>
        <fullName evidence="2">Uncharacterized protein</fullName>
    </submittedName>
</protein>
<reference evidence="3" key="1">
    <citation type="journal article" date="2017" name="Nat. Microbiol.">
        <title>Global analysis of biosynthetic gene clusters reveals vast potential of secondary metabolite production in Penicillium species.</title>
        <authorList>
            <person name="Nielsen J.C."/>
            <person name="Grijseels S."/>
            <person name="Prigent S."/>
            <person name="Ji B."/>
            <person name="Dainat J."/>
            <person name="Nielsen K.F."/>
            <person name="Frisvad J.C."/>
            <person name="Workman M."/>
            <person name="Nielsen J."/>
        </authorList>
    </citation>
    <scope>NUCLEOTIDE SEQUENCE [LARGE SCALE GENOMIC DNA]</scope>
    <source>
        <strain evidence="3">IBT 31321</strain>
    </source>
</reference>
<dbReference type="EMBL" id="MDDG01000008">
    <property type="protein sequence ID" value="OQE38290.1"/>
    <property type="molecule type" value="Genomic_DNA"/>
</dbReference>
<evidence type="ECO:0000313" key="3">
    <source>
        <dbReference type="Proteomes" id="UP000191500"/>
    </source>
</evidence>
<feature type="region of interest" description="Disordered" evidence="1">
    <location>
        <begin position="27"/>
        <end position="53"/>
    </location>
</feature>
<dbReference type="AlphaFoldDB" id="A0A1V6UIP1"/>
<dbReference type="Proteomes" id="UP000191500">
    <property type="component" value="Unassembled WGS sequence"/>
</dbReference>
<sequence>MDKLHELASKIPGGKGQEVVDKGIGAAEKKLGGGGDPAKKLTNAGREQLEKNG</sequence>
<name>A0A1V6UIP1_9EURO</name>
<organism evidence="2 3">
    <name type="scientific">Penicillium coprophilum</name>
    <dbReference type="NCBI Taxonomy" id="36646"/>
    <lineage>
        <taxon>Eukaryota</taxon>
        <taxon>Fungi</taxon>
        <taxon>Dikarya</taxon>
        <taxon>Ascomycota</taxon>
        <taxon>Pezizomycotina</taxon>
        <taxon>Eurotiomycetes</taxon>
        <taxon>Eurotiomycetidae</taxon>
        <taxon>Eurotiales</taxon>
        <taxon>Aspergillaceae</taxon>
        <taxon>Penicillium</taxon>
    </lineage>
</organism>
<comment type="caution">
    <text evidence="2">The sequence shown here is derived from an EMBL/GenBank/DDBJ whole genome shotgun (WGS) entry which is preliminary data.</text>
</comment>
<gene>
    <name evidence="2" type="ORF">PENCOP_c008G02815</name>
</gene>
<evidence type="ECO:0000256" key="1">
    <source>
        <dbReference type="SAM" id="MobiDB-lite"/>
    </source>
</evidence>
<evidence type="ECO:0000313" key="2">
    <source>
        <dbReference type="EMBL" id="OQE38290.1"/>
    </source>
</evidence>
<keyword evidence="3" id="KW-1185">Reference proteome</keyword>
<proteinExistence type="predicted"/>
<accession>A0A1V6UIP1</accession>